<evidence type="ECO:0000259" key="1">
    <source>
        <dbReference type="Pfam" id="PF04448"/>
    </source>
</evidence>
<reference evidence="2" key="1">
    <citation type="submission" date="2023-01" db="EMBL/GenBank/DDBJ databases">
        <title>Human gut microbiome strain richness.</title>
        <authorList>
            <person name="Chen-Liaw A."/>
        </authorList>
    </citation>
    <scope>NUCLEOTIDE SEQUENCE</scope>
    <source>
        <strain evidence="2">1001283st1_G1_1001283B150217_161031</strain>
    </source>
</reference>
<dbReference type="Pfam" id="PF04448">
    <property type="entry name" value="DUF551"/>
    <property type="match status" value="2"/>
</dbReference>
<dbReference type="InterPro" id="IPR007539">
    <property type="entry name" value="DUF551"/>
</dbReference>
<evidence type="ECO:0000313" key="3">
    <source>
        <dbReference type="Proteomes" id="UP001210809"/>
    </source>
</evidence>
<gene>
    <name evidence="2" type="ORF">PNE09_00845</name>
</gene>
<sequence length="159" mass="18514">MSEWISVEDRLPEKQSWNHIAILDTKTGRISVEQDLYAIETAEKFKQKKGFCKDGRFNGREVVIAWMPFPEPPISKQVTSSKRKPATETCLFCGQVIPKWIKWEDKLPPDQEEVLVCTVSQKGIRNIDKGYWSIDHFIHRGHARVTHWMPLPEAPKEEK</sequence>
<proteinExistence type="predicted"/>
<evidence type="ECO:0000313" key="2">
    <source>
        <dbReference type="EMBL" id="MDB8002606.1"/>
    </source>
</evidence>
<protein>
    <submittedName>
        <fullName evidence="2">DUF551 domain-containing protein</fullName>
    </submittedName>
</protein>
<dbReference type="Proteomes" id="UP001210809">
    <property type="component" value="Unassembled WGS sequence"/>
</dbReference>
<dbReference type="AlphaFoldDB" id="A0AAW6CT90"/>
<organism evidence="2 3">
    <name type="scientific">[Eubacterium] siraeum</name>
    <dbReference type="NCBI Taxonomy" id="39492"/>
    <lineage>
        <taxon>Bacteria</taxon>
        <taxon>Bacillati</taxon>
        <taxon>Bacillota</taxon>
        <taxon>Clostridia</taxon>
        <taxon>Eubacteriales</taxon>
        <taxon>Oscillospiraceae</taxon>
        <taxon>Oscillospiraceae incertae sedis</taxon>
    </lineage>
</organism>
<accession>A0AAW6CT90</accession>
<feature type="domain" description="DUF551" evidence="1">
    <location>
        <begin position="99"/>
        <end position="156"/>
    </location>
</feature>
<comment type="caution">
    <text evidence="2">The sequence shown here is derived from an EMBL/GenBank/DDBJ whole genome shotgun (WGS) entry which is preliminary data.</text>
</comment>
<feature type="domain" description="DUF551" evidence="1">
    <location>
        <begin position="3"/>
        <end position="73"/>
    </location>
</feature>
<name>A0AAW6CT90_9FIRM</name>
<dbReference type="EMBL" id="JAQLXW010000001">
    <property type="protein sequence ID" value="MDB8002606.1"/>
    <property type="molecule type" value="Genomic_DNA"/>
</dbReference>